<comment type="caution">
    <text evidence="7">The sequence shown here is derived from an EMBL/GenBank/DDBJ whole genome shotgun (WGS) entry which is preliminary data.</text>
</comment>
<feature type="transmembrane region" description="Helical" evidence="6">
    <location>
        <begin position="230"/>
        <end position="249"/>
    </location>
</feature>
<evidence type="ECO:0000256" key="4">
    <source>
        <dbReference type="ARBA" id="ARBA00022989"/>
    </source>
</evidence>
<dbReference type="Pfam" id="PF00939">
    <property type="entry name" value="Na_sulph_symp"/>
    <property type="match status" value="1"/>
</dbReference>
<dbReference type="RefSeq" id="WP_237092246.1">
    <property type="nucleotide sequence ID" value="NZ_JAKKDL010000001.1"/>
</dbReference>
<evidence type="ECO:0000256" key="6">
    <source>
        <dbReference type="SAM" id="Phobius"/>
    </source>
</evidence>
<dbReference type="GO" id="GO:0015141">
    <property type="term" value="F:succinate transmembrane transporter activity"/>
    <property type="evidence" value="ECO:0007669"/>
    <property type="project" value="UniProtKB-ARBA"/>
</dbReference>
<feature type="transmembrane region" description="Helical" evidence="6">
    <location>
        <begin position="59"/>
        <end position="85"/>
    </location>
</feature>
<feature type="transmembrane region" description="Helical" evidence="6">
    <location>
        <begin position="188"/>
        <end position="209"/>
    </location>
</feature>
<feature type="transmembrane region" description="Helical" evidence="6">
    <location>
        <begin position="411"/>
        <end position="429"/>
    </location>
</feature>
<keyword evidence="4 6" id="KW-1133">Transmembrane helix</keyword>
<feature type="transmembrane region" description="Helical" evidence="6">
    <location>
        <begin position="105"/>
        <end position="122"/>
    </location>
</feature>
<dbReference type="PROSITE" id="PS01271">
    <property type="entry name" value="NA_SULFATE"/>
    <property type="match status" value="1"/>
</dbReference>
<feature type="transmembrane region" description="Helical" evidence="6">
    <location>
        <begin position="450"/>
        <end position="470"/>
    </location>
</feature>
<feature type="transmembrane region" description="Helical" evidence="6">
    <location>
        <begin position="269"/>
        <end position="287"/>
    </location>
</feature>
<evidence type="ECO:0000313" key="7">
    <source>
        <dbReference type="EMBL" id="MCF7528909.1"/>
    </source>
</evidence>
<evidence type="ECO:0000256" key="3">
    <source>
        <dbReference type="ARBA" id="ARBA00022692"/>
    </source>
</evidence>
<gene>
    <name evidence="7" type="ORF">L4H06_01465</name>
</gene>
<dbReference type="PANTHER" id="PTHR10283:SF82">
    <property type="entry name" value="SOLUTE CARRIER FAMILY 13 MEMBER 2"/>
    <property type="match status" value="1"/>
</dbReference>
<sequence>METKQHNSSALPENTVLPSAQAPITDFKGLLTTLLAALFCFGIYHVLPYDTQANKGIAVLIFIGILWLTEAVHITVTALMVPILAAVLGFPDTDIKKAMSGFSDPIIYVFFGGFALATALHMQRLDRKIAVSLLRLSRGNMKTAILMLFLATSFLSMWIMNTATTAMMLPLAIGMMDHLDKEKERKTYVFVLLGVAYCSSIGGLGTIVGSTPNMIAAKALNLDFSSWLKVGLPMMILILPLMLLSLYVILKPNFGEKVQVQEEDIPWTLHRVLALIVFIATAAAWIFSSKIKAVFGIAHPDTVISMITAVAVVVLGLARWREVARNTDWGVLLLFGGGISLSSLLQSSGASLALGQQVADLFTHTHPFIIILAVAAFIIFLTEFTSNTASAALLIPIFASISAQMGLPEEVLVFVIGIGASCAFMLPVATPPNAIVFGTGLIQQREMMNVGILLNILCIALLTLWVYFVVL</sequence>
<evidence type="ECO:0000313" key="8">
    <source>
        <dbReference type="Proteomes" id="UP001201397"/>
    </source>
</evidence>
<reference evidence="7" key="1">
    <citation type="submission" date="2022-01" db="EMBL/GenBank/DDBJ databases">
        <title>Neisseria sp. ZJ104.</title>
        <authorList>
            <person name="Yang C."/>
        </authorList>
    </citation>
    <scope>NUCLEOTIDE SEQUENCE</scope>
    <source>
        <strain evidence="7">ZJ104</strain>
    </source>
</reference>
<evidence type="ECO:0000256" key="1">
    <source>
        <dbReference type="ARBA" id="ARBA00004141"/>
    </source>
</evidence>
<feature type="transmembrane region" description="Helical" evidence="6">
    <location>
        <begin position="294"/>
        <end position="317"/>
    </location>
</feature>
<evidence type="ECO:0000256" key="2">
    <source>
        <dbReference type="ARBA" id="ARBA00022448"/>
    </source>
</evidence>
<feature type="transmembrane region" description="Helical" evidence="6">
    <location>
        <begin position="329"/>
        <end position="355"/>
    </location>
</feature>
<accession>A0AAW5AK99</accession>
<dbReference type="GO" id="GO:0005886">
    <property type="term" value="C:plasma membrane"/>
    <property type="evidence" value="ECO:0007669"/>
    <property type="project" value="TreeGrafter"/>
</dbReference>
<dbReference type="InterPro" id="IPR031312">
    <property type="entry name" value="Na/sul_symport_CS"/>
</dbReference>
<keyword evidence="2" id="KW-0813">Transport</keyword>
<feature type="transmembrane region" description="Helical" evidence="6">
    <location>
        <begin position="27"/>
        <end position="47"/>
    </location>
</feature>
<keyword evidence="5 6" id="KW-0472">Membrane</keyword>
<keyword evidence="3 6" id="KW-0812">Transmembrane</keyword>
<feature type="transmembrane region" description="Helical" evidence="6">
    <location>
        <begin position="143"/>
        <end position="168"/>
    </location>
</feature>
<proteinExistence type="predicted"/>
<dbReference type="NCBIfam" id="TIGR00785">
    <property type="entry name" value="dass"/>
    <property type="match status" value="1"/>
</dbReference>
<protein>
    <submittedName>
        <fullName evidence="7">SLC13 family permease</fullName>
    </submittedName>
</protein>
<feature type="transmembrane region" description="Helical" evidence="6">
    <location>
        <begin position="367"/>
        <end position="399"/>
    </location>
</feature>
<dbReference type="EMBL" id="JAKKDL010000001">
    <property type="protein sequence ID" value="MCF7528909.1"/>
    <property type="molecule type" value="Genomic_DNA"/>
</dbReference>
<evidence type="ECO:0000256" key="5">
    <source>
        <dbReference type="ARBA" id="ARBA00023136"/>
    </source>
</evidence>
<dbReference type="InterPro" id="IPR001898">
    <property type="entry name" value="SLC13A/DASS"/>
</dbReference>
<comment type="subcellular location">
    <subcellularLocation>
        <location evidence="1">Membrane</location>
        <topology evidence="1">Multi-pass membrane protein</topology>
    </subcellularLocation>
</comment>
<organism evidence="7 8">
    <name type="scientific">Neisseria lisongii</name>
    <dbReference type="NCBI Taxonomy" id="2912188"/>
    <lineage>
        <taxon>Bacteria</taxon>
        <taxon>Pseudomonadati</taxon>
        <taxon>Pseudomonadota</taxon>
        <taxon>Betaproteobacteria</taxon>
        <taxon>Neisseriales</taxon>
        <taxon>Neisseriaceae</taxon>
        <taxon>Neisseria</taxon>
    </lineage>
</organism>
<dbReference type="AlphaFoldDB" id="A0AAW5AK99"/>
<dbReference type="CDD" id="cd01115">
    <property type="entry name" value="SLC13_permease"/>
    <property type="match status" value="1"/>
</dbReference>
<dbReference type="Proteomes" id="UP001201397">
    <property type="component" value="Unassembled WGS sequence"/>
</dbReference>
<name>A0AAW5AK99_9NEIS</name>
<dbReference type="PANTHER" id="PTHR10283">
    <property type="entry name" value="SOLUTE CARRIER FAMILY 13 MEMBER"/>
    <property type="match status" value="1"/>
</dbReference>